<dbReference type="Gene3D" id="3.40.50.300">
    <property type="entry name" value="P-loop containing nucleotide triphosphate hydrolases"/>
    <property type="match status" value="2"/>
</dbReference>
<reference evidence="4" key="1">
    <citation type="submission" date="2023-07" db="EMBL/GenBank/DDBJ databases">
        <title>Genomic Encyclopedia of Type Strains, Phase IV (KMG-IV): sequencing the most valuable type-strain genomes for metagenomic binning, comparative biology and taxonomic classification.</title>
        <authorList>
            <person name="Goeker M."/>
        </authorList>
    </citation>
    <scope>NUCLEOTIDE SEQUENCE</scope>
    <source>
        <strain evidence="4">DSM 24202</strain>
    </source>
</reference>
<evidence type="ECO:0000259" key="2">
    <source>
        <dbReference type="PROSITE" id="PS51192"/>
    </source>
</evidence>
<dbReference type="PROSITE" id="PS51194">
    <property type="entry name" value="HELICASE_CTER"/>
    <property type="match status" value="1"/>
</dbReference>
<evidence type="ECO:0000313" key="4">
    <source>
        <dbReference type="EMBL" id="MDQ0290025.1"/>
    </source>
</evidence>
<keyword evidence="4" id="KW-0547">Nucleotide-binding</keyword>
<dbReference type="InterPro" id="IPR001650">
    <property type="entry name" value="Helicase_C-like"/>
</dbReference>
<keyword evidence="4" id="KW-0347">Helicase</keyword>
<evidence type="ECO:0000313" key="5">
    <source>
        <dbReference type="Proteomes" id="UP001238163"/>
    </source>
</evidence>
<dbReference type="PROSITE" id="PS51192">
    <property type="entry name" value="HELICASE_ATP_BIND_1"/>
    <property type="match status" value="1"/>
</dbReference>
<dbReference type="Gene3D" id="3.30.870.10">
    <property type="entry name" value="Endonuclease Chain A"/>
    <property type="match status" value="1"/>
</dbReference>
<dbReference type="GO" id="GO:0005524">
    <property type="term" value="F:ATP binding"/>
    <property type="evidence" value="ECO:0007669"/>
    <property type="project" value="InterPro"/>
</dbReference>
<dbReference type="PANTHER" id="PTHR10799">
    <property type="entry name" value="SNF2/RAD54 HELICASE FAMILY"/>
    <property type="match status" value="1"/>
</dbReference>
<comment type="caution">
    <text evidence="4">The sequence shown here is derived from an EMBL/GenBank/DDBJ whole genome shotgun (WGS) entry which is preliminary data.</text>
</comment>
<keyword evidence="1" id="KW-0378">Hydrolase</keyword>
<dbReference type="InterPro" id="IPR014001">
    <property type="entry name" value="Helicase_ATP-bd"/>
</dbReference>
<dbReference type="GO" id="GO:0016787">
    <property type="term" value="F:hydrolase activity"/>
    <property type="evidence" value="ECO:0007669"/>
    <property type="project" value="UniProtKB-KW"/>
</dbReference>
<evidence type="ECO:0000256" key="1">
    <source>
        <dbReference type="ARBA" id="ARBA00022801"/>
    </source>
</evidence>
<organism evidence="4 5">
    <name type="scientific">Oligosphaera ethanolica</name>
    <dbReference type="NCBI Taxonomy" id="760260"/>
    <lineage>
        <taxon>Bacteria</taxon>
        <taxon>Pseudomonadati</taxon>
        <taxon>Lentisphaerota</taxon>
        <taxon>Oligosphaeria</taxon>
        <taxon>Oligosphaerales</taxon>
        <taxon>Oligosphaeraceae</taxon>
        <taxon>Oligosphaera</taxon>
    </lineage>
</organism>
<dbReference type="RefSeq" id="WP_307261454.1">
    <property type="nucleotide sequence ID" value="NZ_JAUSVL010000001.1"/>
</dbReference>
<accession>A0AAE3VGM9</accession>
<proteinExistence type="predicted"/>
<dbReference type="InterPro" id="IPR000330">
    <property type="entry name" value="SNF2_N"/>
</dbReference>
<protein>
    <submittedName>
        <fullName evidence="4">SNF2 family DNA or RNA helicase</fullName>
    </submittedName>
</protein>
<keyword evidence="5" id="KW-1185">Reference proteome</keyword>
<evidence type="ECO:0000259" key="3">
    <source>
        <dbReference type="PROSITE" id="PS51194"/>
    </source>
</evidence>
<dbReference type="SMART" id="SM00487">
    <property type="entry name" value="DEXDc"/>
    <property type="match status" value="1"/>
</dbReference>
<sequence length="1112" mass="126257">MTSKLLHWKHKDNPQNEMGTLLGNEIPQCRQVDILTGYFFFDGIQNIQEALEQNKEIKLRILVGMDAGLDVKSLAYMIYEQEHRNLSSLPYGETYRKKLEEVLKHWSQEQITESQEKLLRNYSEMIEDGRLEIRKTVLPNHSKLYIFHHNDNTCSYTGGSSNFSYSGLLGRQEFNIQVMTENADEICGLFDELWTVAQPISHFTEHGKTSENPPPDSPIVEILKEKTPFSPISPFDAYMKVMREFLKLNRSDEHLDNRIRGMLRDIKYLELQYQIDAVSRAKKILDTNGGVIIADVVGLGKTVVASLLARLSDGPGVVLAPPNLIDGSKGWNSYLDKFNLRPAGWSAHSVYATDLSELPDVKNAWTVIIDEAHNLRNEKTTLYQKLRPLLHGKRVICLSATPFNNRPQDLISLIQLFGNDCIAGESKHDFIGKLDTLAKEYKGLLDERKSVRNNPEKLKDVSARLQSLAQAIKALIYPLTIRRNRLDLLQNEVYKQEVGDKIPEQKPPLEQLFQLTRLQASFYDAILTRYFAGNAPEFKGAMYHPQTYVATHDDRNAQQQQNLYSMICRFMVSRWESSPRAFRKTLDNLSGSLQNHIRVFKDYGVFVRGLDDVDEDAGEADLSQTEVSGQSFDLVLEQIRKDKKLKLIYARDEQFRALKQSLPDRQIIAMDDTVARNFLSAMEADLDVLAKIAKEFDDAGLNDPAHDAKLQKLGEVVRDILDGKIGEDSQQQGNPRKLIVFSYFADTAAYVRDFLEGHFSGKVLYADGSLQENERQEIESYFMASGKKAKSPAKMILVCTDVLSEGINLNQAGVVVNYDISYNPVRIIQRIGRINRIDCKVFDRIYSVNFFPTLIGEEISNLRSIAGTKMQMIHAILGEDACILNTDESPEKFLGSINDLDALEKQMTSDETRIDGMFRQGLAAYSPDKRKQDEFCAYLDSLGLRFTKMLGTQNSLYIFSANSAAMFVKKIDAVENSECPALPVSCLAAFDGIRCRPQQESLTFKFEEADIFWREYQAYNHGLAHMDKNAKLSKKQQEALEKFKAVKTQVPKTTGKMIRADLQFAERFLACNNNINQINDLVVSTHSKNDNMTSDNAVHLMVVGIKKEQKNG</sequence>
<dbReference type="Pfam" id="PF00176">
    <property type="entry name" value="SNF2-rel_dom"/>
    <property type="match status" value="1"/>
</dbReference>
<keyword evidence="4" id="KW-0067">ATP-binding</keyword>
<name>A0AAE3VGM9_9BACT</name>
<dbReference type="InterPro" id="IPR027417">
    <property type="entry name" value="P-loop_NTPase"/>
</dbReference>
<dbReference type="CDD" id="cd18793">
    <property type="entry name" value="SF2_C_SNF"/>
    <property type="match status" value="1"/>
</dbReference>
<feature type="domain" description="Helicase C-terminal" evidence="3">
    <location>
        <begin position="709"/>
        <end position="890"/>
    </location>
</feature>
<dbReference type="AlphaFoldDB" id="A0AAE3VGM9"/>
<dbReference type="GO" id="GO:0004386">
    <property type="term" value="F:helicase activity"/>
    <property type="evidence" value="ECO:0007669"/>
    <property type="project" value="UniProtKB-KW"/>
</dbReference>
<dbReference type="Proteomes" id="UP001238163">
    <property type="component" value="Unassembled WGS sequence"/>
</dbReference>
<dbReference type="SUPFAM" id="SSF52540">
    <property type="entry name" value="P-loop containing nucleoside triphosphate hydrolases"/>
    <property type="match status" value="2"/>
</dbReference>
<gene>
    <name evidence="4" type="ORF">J3R75_002132</name>
</gene>
<dbReference type="InterPro" id="IPR049730">
    <property type="entry name" value="SNF2/RAD54-like_C"/>
</dbReference>
<dbReference type="Pfam" id="PF00271">
    <property type="entry name" value="Helicase_C"/>
    <property type="match status" value="1"/>
</dbReference>
<dbReference type="EMBL" id="JAUSVL010000001">
    <property type="protein sequence ID" value="MDQ0290025.1"/>
    <property type="molecule type" value="Genomic_DNA"/>
</dbReference>
<feature type="domain" description="Helicase ATP-binding" evidence="2">
    <location>
        <begin position="282"/>
        <end position="420"/>
    </location>
</feature>
<dbReference type="SMART" id="SM00490">
    <property type="entry name" value="HELICc"/>
    <property type="match status" value="1"/>
</dbReference>